<evidence type="ECO:0000256" key="1">
    <source>
        <dbReference type="ARBA" id="ARBA00010587"/>
    </source>
</evidence>
<dbReference type="Gene3D" id="1.20.120.30">
    <property type="entry name" value="Aspartate receptor, ligand-binding domain"/>
    <property type="match status" value="1"/>
</dbReference>
<dbReference type="NCBIfam" id="TIGR02481">
    <property type="entry name" value="hemeryth_dom"/>
    <property type="match status" value="1"/>
</dbReference>
<dbReference type="NCBIfam" id="NF033749">
    <property type="entry name" value="bact_hemeryth"/>
    <property type="match status" value="1"/>
</dbReference>
<dbReference type="GO" id="GO:0016020">
    <property type="term" value="C:membrane"/>
    <property type="evidence" value="ECO:0007669"/>
    <property type="project" value="InterPro"/>
</dbReference>
<gene>
    <name evidence="8" type="ORF">MAIT1_01747</name>
</gene>
<dbReference type="InterPro" id="IPR035938">
    <property type="entry name" value="Hemerythrin-like_sf"/>
</dbReference>
<dbReference type="InterPro" id="IPR004089">
    <property type="entry name" value="MCPsignal_dom"/>
</dbReference>
<dbReference type="GO" id="GO:0004888">
    <property type="term" value="F:transmembrane signaling receptor activity"/>
    <property type="evidence" value="ECO:0007669"/>
    <property type="project" value="InterPro"/>
</dbReference>
<dbReference type="Gene3D" id="1.10.287.950">
    <property type="entry name" value="Methyl-accepting chemotaxis protein"/>
    <property type="match status" value="1"/>
</dbReference>
<dbReference type="GO" id="GO:0006935">
    <property type="term" value="P:chemotaxis"/>
    <property type="evidence" value="ECO:0007669"/>
    <property type="project" value="InterPro"/>
</dbReference>
<comment type="similarity">
    <text evidence="5">Belongs to the methyl-accepting chemotaxis (MCP) protein family.</text>
</comment>
<evidence type="ECO:0000256" key="5">
    <source>
        <dbReference type="ARBA" id="ARBA00029447"/>
    </source>
</evidence>
<dbReference type="GO" id="GO:0046872">
    <property type="term" value="F:metal ion binding"/>
    <property type="evidence" value="ECO:0007669"/>
    <property type="project" value="UniProtKB-KW"/>
</dbReference>
<dbReference type="CDD" id="cd12107">
    <property type="entry name" value="Hemerythrin"/>
    <property type="match status" value="1"/>
</dbReference>
<keyword evidence="9" id="KW-1185">Reference proteome</keyword>
<evidence type="ECO:0000313" key="9">
    <source>
        <dbReference type="Proteomes" id="UP000194003"/>
    </source>
</evidence>
<dbReference type="EMBL" id="LVJN01000020">
    <property type="protein sequence ID" value="OSM01723.1"/>
    <property type="molecule type" value="Genomic_DNA"/>
</dbReference>
<keyword evidence="3" id="KW-0408">Iron</keyword>
<organism evidence="8 9">
    <name type="scientific">Magnetofaba australis IT-1</name>
    <dbReference type="NCBI Taxonomy" id="1434232"/>
    <lineage>
        <taxon>Bacteria</taxon>
        <taxon>Pseudomonadati</taxon>
        <taxon>Pseudomonadota</taxon>
        <taxon>Magnetococcia</taxon>
        <taxon>Magnetococcales</taxon>
        <taxon>Magnetococcaceae</taxon>
        <taxon>Magnetofaba</taxon>
    </lineage>
</organism>
<dbReference type="STRING" id="1434232.MAIT1_01747"/>
<comment type="similarity">
    <text evidence="1">Belongs to the hemerythrin family.</text>
</comment>
<keyword evidence="2" id="KW-0479">Metal-binding</keyword>
<name>A0A1Y2K108_9PROT</name>
<dbReference type="InterPro" id="IPR016131">
    <property type="entry name" value="Haemerythrin_Fe_BS"/>
</dbReference>
<sequence length="482" mass="53098">MINDIADQTNMLALNASIESAGAGEAGKGFSVVANEVKALAAETAEATRNITRKVDDIQDRARGVTDMTSQVVQAVGRIDEANREIAEAVATQIIAIRDVNESVGAVSRAASEVTVNANELGSASDEVARSAMLAADGVTRIADSASQSAEATQLMAQNSLSANEEVDKLAHLANEARSEAEDVQGHMGQVESYSRYTDASVTQFGSLVTMVDNASDSLISAMLGINWGVPQFNAESVKKAHINWMTMLANVLMERVKMEPSQVTGAQDCELGRWLYGEGGELLGDAPLFRDLVSHHEQIHQLAAEVVTAVNKGDLKLANSRYERFEPVRQQLFDHLDALYQGERDKLPESGRINWQANYEVGVSFLDEDHKRLLNLLNKLIIAHDAQQPDQIMRRVLIDLCSYTQYHFAREEKYMQDTGYADLAAHEREHKELIEKLGGIKKQFENEGSAIIDDVIAFVKQWLVHHILEVDKHYAQPNKDA</sequence>
<comment type="caution">
    <text evidence="8">The sequence shown here is derived from an EMBL/GenBank/DDBJ whole genome shotgun (WGS) entry which is preliminary data.</text>
</comment>
<keyword evidence="4 6" id="KW-0807">Transducer</keyword>
<evidence type="ECO:0000256" key="3">
    <source>
        <dbReference type="ARBA" id="ARBA00023004"/>
    </source>
</evidence>
<dbReference type="PANTHER" id="PTHR32089">
    <property type="entry name" value="METHYL-ACCEPTING CHEMOTAXIS PROTEIN MCPB"/>
    <property type="match status" value="1"/>
</dbReference>
<dbReference type="SUPFAM" id="SSF58104">
    <property type="entry name" value="Methyl-accepting chemotaxis protein (MCP) signaling domain"/>
    <property type="match status" value="1"/>
</dbReference>
<dbReference type="PRINTS" id="PR00260">
    <property type="entry name" value="CHEMTRNSDUCR"/>
</dbReference>
<dbReference type="Pfam" id="PF01814">
    <property type="entry name" value="Hemerythrin"/>
    <property type="match status" value="1"/>
</dbReference>
<dbReference type="Pfam" id="PF00015">
    <property type="entry name" value="MCPsignal"/>
    <property type="match status" value="1"/>
</dbReference>
<dbReference type="RefSeq" id="WP_085443994.1">
    <property type="nucleotide sequence ID" value="NZ_LVJN01000020.1"/>
</dbReference>
<dbReference type="GO" id="GO:0007165">
    <property type="term" value="P:signal transduction"/>
    <property type="evidence" value="ECO:0007669"/>
    <property type="project" value="UniProtKB-KW"/>
</dbReference>
<evidence type="ECO:0000256" key="2">
    <source>
        <dbReference type="ARBA" id="ARBA00022723"/>
    </source>
</evidence>
<reference evidence="8 9" key="1">
    <citation type="journal article" date="2016" name="BMC Genomics">
        <title>Combined genomic and structural analyses of a cultured magnetotactic bacterium reveals its niche adaptation to a dynamic environment.</title>
        <authorList>
            <person name="Araujo A.C."/>
            <person name="Morillo V."/>
            <person name="Cypriano J."/>
            <person name="Teixeira L.C."/>
            <person name="Leao P."/>
            <person name="Lyra S."/>
            <person name="Almeida L.G."/>
            <person name="Bazylinski D.A."/>
            <person name="Vasconcellos A.T."/>
            <person name="Abreu F."/>
            <person name="Lins U."/>
        </authorList>
    </citation>
    <scope>NUCLEOTIDE SEQUENCE [LARGE SCALE GENOMIC DNA]</scope>
    <source>
        <strain evidence="8 9">IT-1</strain>
    </source>
</reference>
<dbReference type="PROSITE" id="PS50111">
    <property type="entry name" value="CHEMOTAXIS_TRANSDUC_2"/>
    <property type="match status" value="1"/>
</dbReference>
<dbReference type="PROSITE" id="PS00550">
    <property type="entry name" value="HEMERYTHRINS"/>
    <property type="match status" value="1"/>
</dbReference>
<dbReference type="InterPro" id="IPR012827">
    <property type="entry name" value="Hemerythrin_metal-bd"/>
</dbReference>
<feature type="domain" description="Methyl-accepting transducer" evidence="7">
    <location>
        <begin position="1"/>
        <end position="129"/>
    </location>
</feature>
<protein>
    <submittedName>
        <fullName evidence="8">Putative methyl-accepting chemotaxis sensory transducer</fullName>
    </submittedName>
</protein>
<proteinExistence type="inferred from homology"/>
<dbReference type="Gene3D" id="1.20.120.50">
    <property type="entry name" value="Hemerythrin-like"/>
    <property type="match status" value="1"/>
</dbReference>
<accession>A0A1Y2K108</accession>
<evidence type="ECO:0000256" key="4">
    <source>
        <dbReference type="ARBA" id="ARBA00023224"/>
    </source>
</evidence>
<dbReference type="SUPFAM" id="SSF47188">
    <property type="entry name" value="Hemerythrin-like"/>
    <property type="match status" value="1"/>
</dbReference>
<dbReference type="Proteomes" id="UP000194003">
    <property type="component" value="Unassembled WGS sequence"/>
</dbReference>
<dbReference type="InterPro" id="IPR025991">
    <property type="entry name" value="Chemoreceptor_zinc-bind_dom"/>
</dbReference>
<dbReference type="InterPro" id="IPR012312">
    <property type="entry name" value="Hemerythrin-like"/>
</dbReference>
<dbReference type="InterPro" id="IPR004090">
    <property type="entry name" value="Chemotax_Me-accpt_rcpt"/>
</dbReference>
<evidence type="ECO:0000313" key="8">
    <source>
        <dbReference type="EMBL" id="OSM01723.1"/>
    </source>
</evidence>
<dbReference type="Pfam" id="PF13682">
    <property type="entry name" value="CZB"/>
    <property type="match status" value="1"/>
</dbReference>
<evidence type="ECO:0000256" key="6">
    <source>
        <dbReference type="PROSITE-ProRule" id="PRU00284"/>
    </source>
</evidence>
<dbReference type="PANTHER" id="PTHR32089:SF112">
    <property type="entry name" value="LYSOZYME-LIKE PROTEIN-RELATED"/>
    <property type="match status" value="1"/>
</dbReference>
<evidence type="ECO:0000259" key="7">
    <source>
        <dbReference type="PROSITE" id="PS50111"/>
    </source>
</evidence>
<dbReference type="AlphaFoldDB" id="A0A1Y2K108"/>
<dbReference type="OrthoDB" id="266313at2"/>